<feature type="transmembrane region" description="Helical" evidence="1">
    <location>
        <begin position="524"/>
        <end position="546"/>
    </location>
</feature>
<feature type="transmembrane region" description="Helical" evidence="1">
    <location>
        <begin position="609"/>
        <end position="628"/>
    </location>
</feature>
<protein>
    <submittedName>
        <fullName evidence="3">Small GTP-binding protein</fullName>
    </submittedName>
</protein>
<dbReference type="SUPFAM" id="SSF52540">
    <property type="entry name" value="P-loop containing nucleoside triphosphate hydrolases"/>
    <property type="match status" value="1"/>
</dbReference>
<dbReference type="InterPro" id="IPR050860">
    <property type="entry name" value="FeoB_GTPase"/>
</dbReference>
<feature type="transmembrane region" description="Helical" evidence="1">
    <location>
        <begin position="383"/>
        <end position="400"/>
    </location>
</feature>
<feature type="transmembrane region" description="Helical" evidence="1">
    <location>
        <begin position="553"/>
        <end position="573"/>
    </location>
</feature>
<dbReference type="GO" id="GO:0015093">
    <property type="term" value="F:ferrous iron transmembrane transporter activity"/>
    <property type="evidence" value="ECO:0007669"/>
    <property type="project" value="InterPro"/>
</dbReference>
<dbReference type="Gene3D" id="3.40.50.300">
    <property type="entry name" value="P-loop containing nucleotide triphosphate hydrolases"/>
    <property type="match status" value="1"/>
</dbReference>
<dbReference type="CDD" id="cd01879">
    <property type="entry name" value="FeoB"/>
    <property type="match status" value="1"/>
</dbReference>
<name>H5SH70_9BACT</name>
<sequence>MVLIGNPNVGKSALFRHLTGRYAVVSNYPGTTVEISRGRLSLEGIEYEVIDTPGVTSLVPQSEDERVACELLLREQPDVIVQVADAKNLRRTLLLALQLVELRRPMVLVLNMVDEMRERGIEIHTEALAELFGIPVVETIATYGYGIRHLLRAIPRATVPRNPLEEQQREVLGTVAGSDLPMGLLVEWMEVGEARFRQQVEQLLGRSRLARVPYLRESLPTPERGSCRGCPTSRWLCRELERARAQFLENALLTLQRKGGERARPELTPSAFRFWMVLLLSGVGLLAWEEVGGYAQWPTLATMLGALIRRYVADPTWAFFHAHRLDLWHQLLFGPRGGEGFGVFTEAVRIFALLAPLVVPIVVLMRRSARFLQDMGRWTRQPLTGIPILLVILVLVYEVVGRTGAQALVGVLEETLFGAYLVPWLRSLLPPGFFHDLLVGPYGLISMGVTYAIAIILPIVGTFFLAFGVLEDSGYVPRLAILSDRLLRVMGLNGKAILPMVLGLGCDTMATMTTRILNTPRERLIATLLLALGVPCSAQLGVILGIAAAYSPAVMLTVFGVVASQLVLVGHLASRLLSGERSDFIFELPPLRAPLMRNILLKTWLRLRWFLAEVVPLFLGATLVLFLLDRVRFGARTGIEAIEEGVRPLVVGWLHLPAAAARVFLMGFLRRDYGAAGLFDLAQQGALTTTQIIVSLVVITLFVPCLANFLVIAREQGWRRALAIVGFILPFAFAVGGALGWILRTLRAFS</sequence>
<evidence type="ECO:0000256" key="1">
    <source>
        <dbReference type="SAM" id="Phobius"/>
    </source>
</evidence>
<reference evidence="3" key="1">
    <citation type="journal article" date="2005" name="Environ. Microbiol.">
        <title>Genetic and functional properties of uncultivated thermophilic crenarchaeotes from a subsurface gold mine as revealed by analysis of genome fragments.</title>
        <authorList>
            <person name="Nunoura T."/>
            <person name="Hirayama H."/>
            <person name="Takami H."/>
            <person name="Oida H."/>
            <person name="Nishi S."/>
            <person name="Shimamura S."/>
            <person name="Suzuki Y."/>
            <person name="Inagaki F."/>
            <person name="Takai K."/>
            <person name="Nealson K.H."/>
            <person name="Horikoshi K."/>
        </authorList>
    </citation>
    <scope>NUCLEOTIDE SEQUENCE</scope>
</reference>
<feature type="transmembrane region" description="Helical" evidence="1">
    <location>
        <begin position="689"/>
        <end position="710"/>
    </location>
</feature>
<dbReference type="InterPro" id="IPR006073">
    <property type="entry name" value="GTP-bd"/>
</dbReference>
<dbReference type="InterPro" id="IPR030389">
    <property type="entry name" value="G_FEOB_dom"/>
</dbReference>
<dbReference type="InterPro" id="IPR011640">
    <property type="entry name" value="Fe2_transport_prot_B_C"/>
</dbReference>
<keyword evidence="1" id="KW-0812">Transmembrane</keyword>
<dbReference type="PANTHER" id="PTHR43185">
    <property type="entry name" value="FERROUS IRON TRANSPORT PROTEIN B"/>
    <property type="match status" value="1"/>
</dbReference>
<proteinExistence type="predicted"/>
<evidence type="ECO:0000313" key="3">
    <source>
        <dbReference type="EMBL" id="BAL55506.1"/>
    </source>
</evidence>
<feature type="domain" description="FeoB-type G" evidence="2">
    <location>
        <begin position="1"/>
        <end position="160"/>
    </location>
</feature>
<dbReference type="AlphaFoldDB" id="H5SH70"/>
<dbReference type="InterPro" id="IPR011642">
    <property type="entry name" value="Gate_dom"/>
</dbReference>
<dbReference type="Pfam" id="PF07670">
    <property type="entry name" value="Gate"/>
    <property type="match status" value="1"/>
</dbReference>
<feature type="transmembrane region" description="Helical" evidence="1">
    <location>
        <begin position="341"/>
        <end position="363"/>
    </location>
</feature>
<gene>
    <name evidence="3" type="ORF">HGMM_F28D03C13</name>
</gene>
<dbReference type="Pfam" id="PF07664">
    <property type="entry name" value="FeoB_C"/>
    <property type="match status" value="1"/>
</dbReference>
<accession>H5SH70</accession>
<dbReference type="InterPro" id="IPR027417">
    <property type="entry name" value="P-loop_NTPase"/>
</dbReference>
<dbReference type="PROSITE" id="PS51711">
    <property type="entry name" value="G_FEOB"/>
    <property type="match status" value="1"/>
</dbReference>
<keyword evidence="1" id="KW-1133">Transmembrane helix</keyword>
<feature type="transmembrane region" description="Helical" evidence="1">
    <location>
        <begin position="722"/>
        <end position="743"/>
    </location>
</feature>
<dbReference type="PANTHER" id="PTHR43185:SF1">
    <property type="entry name" value="FE(2+) TRANSPORTER FEOB"/>
    <property type="match status" value="1"/>
</dbReference>
<keyword evidence="1" id="KW-0472">Membrane</keyword>
<evidence type="ECO:0000259" key="2">
    <source>
        <dbReference type="PROSITE" id="PS51711"/>
    </source>
</evidence>
<organism evidence="3">
    <name type="scientific">uncultured Acidobacteriota bacterium</name>
    <dbReference type="NCBI Taxonomy" id="171953"/>
    <lineage>
        <taxon>Bacteria</taxon>
        <taxon>Pseudomonadati</taxon>
        <taxon>Acidobacteriota</taxon>
        <taxon>environmental samples</taxon>
    </lineage>
</organism>
<reference evidence="3" key="2">
    <citation type="journal article" date="2012" name="PLoS ONE">
        <title>A Deeply Branching Thermophilic Bacterium with an Ancient Acetyl-CoA Pathway Dominates a Subsurface Ecosystem.</title>
        <authorList>
            <person name="Takami H."/>
            <person name="Noguchi H."/>
            <person name="Takaki Y."/>
            <person name="Uchiyama I."/>
            <person name="Toyoda A."/>
            <person name="Nishi S."/>
            <person name="Chee G.-J."/>
            <person name="Arai W."/>
            <person name="Nunoura T."/>
            <person name="Itoh T."/>
            <person name="Hattori M."/>
            <person name="Takai K."/>
        </authorList>
    </citation>
    <scope>NUCLEOTIDE SEQUENCE</scope>
</reference>
<dbReference type="Pfam" id="PF02421">
    <property type="entry name" value="FeoB_N"/>
    <property type="match status" value="1"/>
</dbReference>
<dbReference type="GO" id="GO:0005525">
    <property type="term" value="F:GTP binding"/>
    <property type="evidence" value="ECO:0007669"/>
    <property type="project" value="InterPro"/>
</dbReference>
<dbReference type="GO" id="GO:0005886">
    <property type="term" value="C:plasma membrane"/>
    <property type="evidence" value="ECO:0007669"/>
    <property type="project" value="TreeGrafter"/>
</dbReference>
<dbReference type="EMBL" id="AP011719">
    <property type="protein sequence ID" value="BAL55506.1"/>
    <property type="molecule type" value="Genomic_DNA"/>
</dbReference>
<feature type="transmembrane region" description="Helical" evidence="1">
    <location>
        <begin position="445"/>
        <end position="470"/>
    </location>
</feature>
<dbReference type="PRINTS" id="PR00326">
    <property type="entry name" value="GTP1OBG"/>
</dbReference>
<feature type="transmembrane region" description="Helical" evidence="1">
    <location>
        <begin position="491"/>
        <end position="512"/>
    </location>
</feature>
<feature type="transmembrane region" description="Helical" evidence="1">
    <location>
        <begin position="649"/>
        <end position="669"/>
    </location>
</feature>